<evidence type="ECO:0000313" key="2">
    <source>
        <dbReference type="EMBL" id="KAJ7647852.1"/>
    </source>
</evidence>
<evidence type="ECO:0000256" key="1">
    <source>
        <dbReference type="SAM" id="Coils"/>
    </source>
</evidence>
<keyword evidence="3" id="KW-1185">Reference proteome</keyword>
<sequence>MSQASTVKNLRVHIDELSGQIETQKQALRNLEEQRSQARRQLNTLLDPMARLPLEIQSKIFQSVPYSMGYQATTYPTDVPTVFLGVCQLWHLIALSTPQLWNTIAMDFLPRRECYTELCRNWMERGRTLPLSLTLEGSHLRLADSVQDLVTDYRHQIESLTLKLTNYTHREVSLHEVLNICGPFPALRKLSIRSDRGEILDGVDELLDLLRDAPNISECTLLGLFQDEESLIDSTDISPLTLSSLENLQLGYPHGFTFLGGRSGSSAAVLPYLTLPSLKSIHLTVLDITHEALVSFFTRSSPLECLDMALPDEWPQERVIECMCAIPILTSLKLSSRRDAPEDEDCIHPFLEVLTTSNDLLPNLRKLTLEIHHSAPVDYDAYLRMLTVRRSCQTPLESFEVLVSQYGVGRLDATPNLPDAEVGEALRKLVRDGMQIHVGVSGRKNFLDL</sequence>
<proteinExistence type="predicted"/>
<dbReference type="Proteomes" id="UP001221142">
    <property type="component" value="Unassembled WGS sequence"/>
</dbReference>
<protein>
    <recommendedName>
        <fullName evidence="4">F-box domain-containing protein</fullName>
    </recommendedName>
</protein>
<keyword evidence="1" id="KW-0175">Coiled coil</keyword>
<gene>
    <name evidence="2" type="ORF">FB45DRAFT_210037</name>
</gene>
<dbReference type="EMBL" id="JARKIF010000002">
    <property type="protein sequence ID" value="KAJ7647852.1"/>
    <property type="molecule type" value="Genomic_DNA"/>
</dbReference>
<organism evidence="2 3">
    <name type="scientific">Roridomyces roridus</name>
    <dbReference type="NCBI Taxonomy" id="1738132"/>
    <lineage>
        <taxon>Eukaryota</taxon>
        <taxon>Fungi</taxon>
        <taxon>Dikarya</taxon>
        <taxon>Basidiomycota</taxon>
        <taxon>Agaricomycotina</taxon>
        <taxon>Agaricomycetes</taxon>
        <taxon>Agaricomycetidae</taxon>
        <taxon>Agaricales</taxon>
        <taxon>Marasmiineae</taxon>
        <taxon>Mycenaceae</taxon>
        <taxon>Roridomyces</taxon>
    </lineage>
</organism>
<comment type="caution">
    <text evidence="2">The sequence shown here is derived from an EMBL/GenBank/DDBJ whole genome shotgun (WGS) entry which is preliminary data.</text>
</comment>
<dbReference type="InterPro" id="IPR032675">
    <property type="entry name" value="LRR_dom_sf"/>
</dbReference>
<dbReference type="AlphaFoldDB" id="A0AAD7FX51"/>
<reference evidence="2" key="1">
    <citation type="submission" date="2023-03" db="EMBL/GenBank/DDBJ databases">
        <title>Massive genome expansion in bonnet fungi (Mycena s.s.) driven by repeated elements and novel gene families across ecological guilds.</title>
        <authorList>
            <consortium name="Lawrence Berkeley National Laboratory"/>
            <person name="Harder C.B."/>
            <person name="Miyauchi S."/>
            <person name="Viragh M."/>
            <person name="Kuo A."/>
            <person name="Thoen E."/>
            <person name="Andreopoulos B."/>
            <person name="Lu D."/>
            <person name="Skrede I."/>
            <person name="Drula E."/>
            <person name="Henrissat B."/>
            <person name="Morin E."/>
            <person name="Kohler A."/>
            <person name="Barry K."/>
            <person name="LaButti K."/>
            <person name="Morin E."/>
            <person name="Salamov A."/>
            <person name="Lipzen A."/>
            <person name="Mereny Z."/>
            <person name="Hegedus B."/>
            <person name="Baldrian P."/>
            <person name="Stursova M."/>
            <person name="Weitz H."/>
            <person name="Taylor A."/>
            <person name="Grigoriev I.V."/>
            <person name="Nagy L.G."/>
            <person name="Martin F."/>
            <person name="Kauserud H."/>
        </authorList>
    </citation>
    <scope>NUCLEOTIDE SEQUENCE</scope>
    <source>
        <strain evidence="2">9284</strain>
    </source>
</reference>
<accession>A0AAD7FX51</accession>
<evidence type="ECO:0000313" key="3">
    <source>
        <dbReference type="Proteomes" id="UP001221142"/>
    </source>
</evidence>
<feature type="coiled-coil region" evidence="1">
    <location>
        <begin position="7"/>
        <end position="48"/>
    </location>
</feature>
<name>A0AAD7FX51_9AGAR</name>
<dbReference type="Gene3D" id="3.80.10.10">
    <property type="entry name" value="Ribonuclease Inhibitor"/>
    <property type="match status" value="1"/>
</dbReference>
<evidence type="ECO:0008006" key="4">
    <source>
        <dbReference type="Google" id="ProtNLM"/>
    </source>
</evidence>